<evidence type="ECO:0000256" key="1">
    <source>
        <dbReference type="SAM" id="MobiDB-lite"/>
    </source>
</evidence>
<gene>
    <name evidence="2" type="ORF">TPSB3V08_LOCUS14251</name>
</gene>
<feature type="region of interest" description="Disordered" evidence="1">
    <location>
        <begin position="1"/>
        <end position="54"/>
    </location>
</feature>
<dbReference type="AlphaFoldDB" id="A0A7R9DWC1"/>
<feature type="compositionally biased region" description="Basic and acidic residues" evidence="1">
    <location>
        <begin position="1"/>
        <end position="10"/>
    </location>
</feature>
<organism evidence="2">
    <name type="scientific">Timema poppense</name>
    <name type="common">Walking stick</name>
    <dbReference type="NCBI Taxonomy" id="170557"/>
    <lineage>
        <taxon>Eukaryota</taxon>
        <taxon>Metazoa</taxon>
        <taxon>Ecdysozoa</taxon>
        <taxon>Arthropoda</taxon>
        <taxon>Hexapoda</taxon>
        <taxon>Insecta</taxon>
        <taxon>Pterygota</taxon>
        <taxon>Neoptera</taxon>
        <taxon>Polyneoptera</taxon>
        <taxon>Phasmatodea</taxon>
        <taxon>Timematodea</taxon>
        <taxon>Timematoidea</taxon>
        <taxon>Timematidae</taxon>
        <taxon>Timema</taxon>
    </lineage>
</organism>
<evidence type="ECO:0000313" key="2">
    <source>
        <dbReference type="EMBL" id="CAD7420836.1"/>
    </source>
</evidence>
<reference evidence="2" key="1">
    <citation type="submission" date="2020-11" db="EMBL/GenBank/DDBJ databases">
        <authorList>
            <person name="Tran Van P."/>
        </authorList>
    </citation>
    <scope>NUCLEOTIDE SEQUENCE</scope>
</reference>
<protein>
    <submittedName>
        <fullName evidence="2">Uncharacterized protein</fullName>
    </submittedName>
</protein>
<proteinExistence type="predicted"/>
<name>A0A7R9DWC1_TIMPO</name>
<dbReference type="EMBL" id="OD038103">
    <property type="protein sequence ID" value="CAD7420836.1"/>
    <property type="molecule type" value="Genomic_DNA"/>
</dbReference>
<sequence length="99" mass="11021">MAHQLERGSADKPITVKWLGESTHSSTSLPDKKTVEMFPSGNESVGGDSTFDSSNVELLPEGPIKMPLENGDFENLVLHRMRQAEERRKLAQKIKNEEG</sequence>
<accession>A0A7R9DWC1</accession>